<dbReference type="SUPFAM" id="SSF52499">
    <property type="entry name" value="Isochorismatase-like hydrolases"/>
    <property type="match status" value="1"/>
</dbReference>
<reference evidence="4" key="1">
    <citation type="submission" date="2022-04" db="EMBL/GenBank/DDBJ databases">
        <authorList>
            <person name="Seo M.-J."/>
        </authorList>
    </citation>
    <scope>NUCLEOTIDE SEQUENCE</scope>
    <source>
        <strain evidence="4">MBLB2552</strain>
    </source>
</reference>
<dbReference type="InterPro" id="IPR036380">
    <property type="entry name" value="Isochorismatase-like_sf"/>
</dbReference>
<evidence type="ECO:0000313" key="4">
    <source>
        <dbReference type="EMBL" id="MCK8486921.1"/>
    </source>
</evidence>
<dbReference type="RefSeq" id="WP_248551123.1">
    <property type="nucleotide sequence ID" value="NZ_JALPRK010000004.1"/>
</dbReference>
<dbReference type="PANTHER" id="PTHR43540">
    <property type="entry name" value="PEROXYUREIDOACRYLATE/UREIDOACRYLATE AMIDOHYDROLASE-RELATED"/>
    <property type="match status" value="1"/>
</dbReference>
<dbReference type="InterPro" id="IPR000868">
    <property type="entry name" value="Isochorismatase-like_dom"/>
</dbReference>
<comment type="caution">
    <text evidence="4">The sequence shown here is derived from an EMBL/GenBank/DDBJ whole genome shotgun (WGS) entry which is preliminary data.</text>
</comment>
<name>A0A9X2BSM3_9BACL</name>
<sequence>MMMEMGPSDMKKRIIAEKTALVVIDLQQGIAHPSRKGAPYESSVVVGNASRLAQAFAEEGGFVVLVRVSSFDGKDMLNPETDMHPSPTAYPAGWDEIVPELAEVKGAHVVTKRQWGAFFGTDLDLQLRRRGIDTIVLCGISTSIGVDMTAREAFQHGYQQIFVEDAMSASTTEEHEYVCRFIFPRIGKIRPTEEILAALR</sequence>
<organism evidence="4 5">
    <name type="scientific">Paenibacillus mellifer</name>
    <dbReference type="NCBI Taxonomy" id="2937794"/>
    <lineage>
        <taxon>Bacteria</taxon>
        <taxon>Bacillati</taxon>
        <taxon>Bacillota</taxon>
        <taxon>Bacilli</taxon>
        <taxon>Bacillales</taxon>
        <taxon>Paenibacillaceae</taxon>
        <taxon>Paenibacillus</taxon>
    </lineage>
</organism>
<accession>A0A9X2BSM3</accession>
<dbReference type="InterPro" id="IPR050272">
    <property type="entry name" value="Isochorismatase-like_hydrls"/>
</dbReference>
<dbReference type="GO" id="GO:0016787">
    <property type="term" value="F:hydrolase activity"/>
    <property type="evidence" value="ECO:0007669"/>
    <property type="project" value="UniProtKB-KW"/>
</dbReference>
<dbReference type="Pfam" id="PF00857">
    <property type="entry name" value="Isochorismatase"/>
    <property type="match status" value="1"/>
</dbReference>
<evidence type="ECO:0000259" key="3">
    <source>
        <dbReference type="Pfam" id="PF00857"/>
    </source>
</evidence>
<dbReference type="CDD" id="cd00431">
    <property type="entry name" value="cysteine_hydrolases"/>
    <property type="match status" value="1"/>
</dbReference>
<dbReference type="PANTHER" id="PTHR43540:SF7">
    <property type="entry name" value="ISOCHORISMATASE FAMILY PROTEIN YECD"/>
    <property type="match status" value="1"/>
</dbReference>
<comment type="similarity">
    <text evidence="1">Belongs to the isochorismatase family.</text>
</comment>
<evidence type="ECO:0000256" key="2">
    <source>
        <dbReference type="ARBA" id="ARBA00022801"/>
    </source>
</evidence>
<evidence type="ECO:0000313" key="5">
    <source>
        <dbReference type="Proteomes" id="UP001139534"/>
    </source>
</evidence>
<dbReference type="Proteomes" id="UP001139534">
    <property type="component" value="Unassembled WGS sequence"/>
</dbReference>
<keyword evidence="5" id="KW-1185">Reference proteome</keyword>
<proteinExistence type="inferred from homology"/>
<protein>
    <submittedName>
        <fullName evidence="4">Isochorismatase family protein</fullName>
    </submittedName>
</protein>
<gene>
    <name evidence="4" type="ORF">M0651_06990</name>
</gene>
<dbReference type="EMBL" id="JALPRK010000004">
    <property type="protein sequence ID" value="MCK8486921.1"/>
    <property type="molecule type" value="Genomic_DNA"/>
</dbReference>
<evidence type="ECO:0000256" key="1">
    <source>
        <dbReference type="ARBA" id="ARBA00006336"/>
    </source>
</evidence>
<keyword evidence="2" id="KW-0378">Hydrolase</keyword>
<dbReference type="AlphaFoldDB" id="A0A9X2BSM3"/>
<dbReference type="Gene3D" id="3.40.50.850">
    <property type="entry name" value="Isochorismatase-like"/>
    <property type="match status" value="1"/>
</dbReference>
<feature type="domain" description="Isochorismatase-like" evidence="3">
    <location>
        <begin position="19"/>
        <end position="193"/>
    </location>
</feature>